<feature type="domain" description="DUF2272" evidence="1">
    <location>
        <begin position="92"/>
        <end position="293"/>
    </location>
</feature>
<reference evidence="2 3" key="1">
    <citation type="journal article" date="2014" name="Genome Announc.">
        <title>Draft Genome Sequence of Moraxella bovoculi Strain 237T (ATCC BAA-1259T) Isolated from a Calf with Infectious Bovine Keratoconjunctivitis.</title>
        <authorList>
            <person name="Calcutt M.J."/>
            <person name="Foecking M.F."/>
            <person name="Martin N.T."/>
            <person name="Mhlanga-Mutangadura T."/>
            <person name="Reilly T.J."/>
        </authorList>
    </citation>
    <scope>NUCLEOTIDE SEQUENCE [LARGE SCALE GENOMIC DNA]</scope>
    <source>
        <strain evidence="2 3">237</strain>
    </source>
</reference>
<protein>
    <recommendedName>
        <fullName evidence="1">DUF2272 domain-containing protein</fullName>
    </recommendedName>
</protein>
<proteinExistence type="predicted"/>
<dbReference type="InterPro" id="IPR014545">
    <property type="entry name" value="UCP028415"/>
</dbReference>
<gene>
    <name evidence="2" type="ORF">MBO_05479</name>
</gene>
<name>A0A066UM15_9GAMM</name>
<dbReference type="EMBL" id="AOMT01000022">
    <property type="protein sequence ID" value="KDN25233.1"/>
    <property type="molecule type" value="Genomic_DNA"/>
</dbReference>
<dbReference type="Proteomes" id="UP000035860">
    <property type="component" value="Unassembled WGS sequence"/>
</dbReference>
<accession>A0A066UM15</accession>
<sequence length="295" mass="33390">MPNLKSCSSFMLPTLLLAGCVSIDSSDRQVRRAQLWQSPSVSFPNHTSKAERIRAIAIREHQAWGEPFITAQGHIAKYNHYESQNARLTDGVYAWERVTAYWRDSGVLPRLDRSFNYQNCNKLDTSHNSNTNICRAFASDVAWSAAFISYVMAQAGIEDFYVSPRHYDYMYRAWQQKGSYHSKNPKQTVPKVGDMLCYVRGGSSLSSHEALTDHMANQSGGLPAHCDIVTQIDQSKAEAWLIGGNVLHAVMLRKLPIDDDGRFALPKYQGECNPQSEQKCNLNQQNWLMLLQLQP</sequence>
<dbReference type="PROSITE" id="PS51257">
    <property type="entry name" value="PROKAR_LIPOPROTEIN"/>
    <property type="match status" value="1"/>
</dbReference>
<keyword evidence="3" id="KW-1185">Reference proteome</keyword>
<comment type="caution">
    <text evidence="2">The sequence shown here is derived from an EMBL/GenBank/DDBJ whole genome shotgun (WGS) entry which is preliminary data.</text>
</comment>
<evidence type="ECO:0000313" key="3">
    <source>
        <dbReference type="Proteomes" id="UP000035860"/>
    </source>
</evidence>
<dbReference type="PIRSF" id="PIRSF028415">
    <property type="entry name" value="UCP028415"/>
    <property type="match status" value="1"/>
</dbReference>
<dbReference type="eggNOG" id="COG4322">
    <property type="taxonomic scope" value="Bacteria"/>
</dbReference>
<dbReference type="AlphaFoldDB" id="A0A066UM15"/>
<dbReference type="RefSeq" id="WP_052585323.1">
    <property type="nucleotide sequence ID" value="NZ_AOMT01000022.1"/>
</dbReference>
<dbReference type="InterPro" id="IPR019262">
    <property type="entry name" value="DUF2272"/>
</dbReference>
<evidence type="ECO:0000259" key="1">
    <source>
        <dbReference type="Pfam" id="PF10030"/>
    </source>
</evidence>
<dbReference type="Pfam" id="PF10030">
    <property type="entry name" value="DUF2272"/>
    <property type="match status" value="1"/>
</dbReference>
<evidence type="ECO:0000313" key="2">
    <source>
        <dbReference type="EMBL" id="KDN25233.1"/>
    </source>
</evidence>
<organism evidence="2 3">
    <name type="scientific">Moraxella bovoculi 237</name>
    <dbReference type="NCBI Taxonomy" id="743974"/>
    <lineage>
        <taxon>Bacteria</taxon>
        <taxon>Pseudomonadati</taxon>
        <taxon>Pseudomonadota</taxon>
        <taxon>Gammaproteobacteria</taxon>
        <taxon>Moraxellales</taxon>
        <taxon>Moraxellaceae</taxon>
        <taxon>Moraxella</taxon>
    </lineage>
</organism>